<feature type="signal peptide" evidence="1">
    <location>
        <begin position="1"/>
        <end position="23"/>
    </location>
</feature>
<dbReference type="EMBL" id="AP014946">
    <property type="protein sequence ID" value="BAT60665.1"/>
    <property type="molecule type" value="Genomic_DNA"/>
</dbReference>
<feature type="chain" id="PRO_5006615925" description="Gram-negative bacterial tonB protein" evidence="1">
    <location>
        <begin position="24"/>
        <end position="162"/>
    </location>
</feature>
<dbReference type="Proteomes" id="UP000236884">
    <property type="component" value="Chromosome"/>
</dbReference>
<organism evidence="2 3">
    <name type="scientific">Variibacter gotjawalensis</name>
    <dbReference type="NCBI Taxonomy" id="1333996"/>
    <lineage>
        <taxon>Bacteria</taxon>
        <taxon>Pseudomonadati</taxon>
        <taxon>Pseudomonadota</taxon>
        <taxon>Alphaproteobacteria</taxon>
        <taxon>Hyphomicrobiales</taxon>
        <taxon>Nitrobacteraceae</taxon>
        <taxon>Variibacter</taxon>
    </lineage>
</organism>
<name>A0A0S3PXK8_9BRAD</name>
<keyword evidence="1" id="KW-0732">Signal</keyword>
<evidence type="ECO:0000313" key="3">
    <source>
        <dbReference type="Proteomes" id="UP000236884"/>
    </source>
</evidence>
<dbReference type="AlphaFoldDB" id="A0A0S3PXK8"/>
<proteinExistence type="predicted"/>
<gene>
    <name evidence="2" type="ORF">GJW-30_1_03214</name>
</gene>
<protein>
    <recommendedName>
        <fullName evidence="4">Gram-negative bacterial tonB protein</fullName>
    </recommendedName>
</protein>
<evidence type="ECO:0000256" key="1">
    <source>
        <dbReference type="SAM" id="SignalP"/>
    </source>
</evidence>
<evidence type="ECO:0000313" key="2">
    <source>
        <dbReference type="EMBL" id="BAT60665.1"/>
    </source>
</evidence>
<dbReference type="KEGG" id="vgo:GJW-30_1_03214"/>
<sequence>MTRGSTLALFIVILAAVPLPLVAQPQDANPPGDSCAQVAPGQRCLPTIRPGDRRSGLPINTLREMFRELSGCWQPPSGQLFRPGMELTVRLSFRADGTIFGEPRFTYYSAWASPEVRKAYRESVIEGLAGCAPLRFTPGMGGANAGRIFLFRYIDERNTQKI</sequence>
<accession>A0A0S3PXK8</accession>
<reference evidence="2 3" key="1">
    <citation type="submission" date="2015-08" db="EMBL/GenBank/DDBJ databases">
        <title>Investigation of the bacterial diversity of lava forest soil.</title>
        <authorList>
            <person name="Lee J.S."/>
        </authorList>
    </citation>
    <scope>NUCLEOTIDE SEQUENCE [LARGE SCALE GENOMIC DNA]</scope>
    <source>
        <strain evidence="2 3">GJW-30</strain>
    </source>
</reference>
<evidence type="ECO:0008006" key="4">
    <source>
        <dbReference type="Google" id="ProtNLM"/>
    </source>
</evidence>
<keyword evidence="3" id="KW-1185">Reference proteome</keyword>